<gene>
    <name evidence="1" type="ORF">B0T18DRAFT_432279</name>
</gene>
<dbReference type="InterPro" id="IPR036514">
    <property type="entry name" value="SGNH_hydro_sf"/>
</dbReference>
<comment type="caution">
    <text evidence="1">The sequence shown here is derived from an EMBL/GenBank/DDBJ whole genome shotgun (WGS) entry which is preliminary data.</text>
</comment>
<accession>A0AA40EKR9</accession>
<dbReference type="Gene3D" id="3.40.50.1110">
    <property type="entry name" value="SGNH hydrolase"/>
    <property type="match status" value="1"/>
</dbReference>
<organism evidence="1 2">
    <name type="scientific">Schizothecium vesticola</name>
    <dbReference type="NCBI Taxonomy" id="314040"/>
    <lineage>
        <taxon>Eukaryota</taxon>
        <taxon>Fungi</taxon>
        <taxon>Dikarya</taxon>
        <taxon>Ascomycota</taxon>
        <taxon>Pezizomycotina</taxon>
        <taxon>Sordariomycetes</taxon>
        <taxon>Sordariomycetidae</taxon>
        <taxon>Sordariales</taxon>
        <taxon>Schizotheciaceae</taxon>
        <taxon>Schizothecium</taxon>
    </lineage>
</organism>
<evidence type="ECO:0000313" key="2">
    <source>
        <dbReference type="Proteomes" id="UP001172155"/>
    </source>
</evidence>
<keyword evidence="2" id="KW-1185">Reference proteome</keyword>
<name>A0AA40EKR9_9PEZI</name>
<dbReference type="Proteomes" id="UP001172155">
    <property type="component" value="Unassembled WGS sequence"/>
</dbReference>
<evidence type="ECO:0000313" key="1">
    <source>
        <dbReference type="EMBL" id="KAK0741095.1"/>
    </source>
</evidence>
<protein>
    <submittedName>
        <fullName evidence="1">Uncharacterized protein</fullName>
    </submittedName>
</protein>
<dbReference type="EMBL" id="JAUKUD010000006">
    <property type="protein sequence ID" value="KAK0741095.1"/>
    <property type="molecule type" value="Genomic_DNA"/>
</dbReference>
<sequence length="122" mass="13251">MIDNARFIKFTNFSIRPANRFFYVLNLGVGGGKIQNMAYRLLGDASQDLKGLAGVIAARKSARLWVVHAGTNNLDLKKGLTDADRDALAMVLRGVLKIEGAEGYESRVLLTGLFPRGRAASV</sequence>
<dbReference type="SUPFAM" id="SSF52266">
    <property type="entry name" value="SGNH hydrolase"/>
    <property type="match status" value="1"/>
</dbReference>
<reference evidence="1" key="1">
    <citation type="submission" date="2023-06" db="EMBL/GenBank/DDBJ databases">
        <title>Genome-scale phylogeny and comparative genomics of the fungal order Sordariales.</title>
        <authorList>
            <consortium name="Lawrence Berkeley National Laboratory"/>
            <person name="Hensen N."/>
            <person name="Bonometti L."/>
            <person name="Westerberg I."/>
            <person name="Brannstrom I.O."/>
            <person name="Guillou S."/>
            <person name="Cros-Aarteil S."/>
            <person name="Calhoun S."/>
            <person name="Haridas S."/>
            <person name="Kuo A."/>
            <person name="Mondo S."/>
            <person name="Pangilinan J."/>
            <person name="Riley R."/>
            <person name="LaButti K."/>
            <person name="Andreopoulos B."/>
            <person name="Lipzen A."/>
            <person name="Chen C."/>
            <person name="Yanf M."/>
            <person name="Daum C."/>
            <person name="Ng V."/>
            <person name="Clum A."/>
            <person name="Steindorff A."/>
            <person name="Ohm R."/>
            <person name="Martin F."/>
            <person name="Silar P."/>
            <person name="Natvig D."/>
            <person name="Lalanne C."/>
            <person name="Gautier V."/>
            <person name="Ament-velasquez S.L."/>
            <person name="Kruys A."/>
            <person name="Hutchinson M.I."/>
            <person name="Powell A.J."/>
            <person name="Barry K."/>
            <person name="Miller A.N."/>
            <person name="Grigoriev I.V."/>
            <person name="Debuchy R."/>
            <person name="Gladieux P."/>
            <person name="Thoren M.H."/>
            <person name="Johannesson H."/>
        </authorList>
    </citation>
    <scope>NUCLEOTIDE SEQUENCE</scope>
    <source>
        <strain evidence="1">SMH3187-1</strain>
    </source>
</reference>
<dbReference type="AlphaFoldDB" id="A0AA40EKR9"/>
<proteinExistence type="predicted"/>